<evidence type="ECO:0000313" key="2">
    <source>
        <dbReference type="Proteomes" id="UP000095431"/>
    </source>
</evidence>
<dbReference type="Proteomes" id="UP000095431">
    <property type="component" value="Unassembled WGS sequence"/>
</dbReference>
<proteinExistence type="predicted"/>
<gene>
    <name evidence="1" type="ORF">ERS852478_01833</name>
</gene>
<evidence type="ECO:0000313" key="1">
    <source>
        <dbReference type="EMBL" id="CUO09763.1"/>
    </source>
</evidence>
<reference evidence="1 2" key="1">
    <citation type="submission" date="2015-09" db="EMBL/GenBank/DDBJ databases">
        <authorList>
            <consortium name="Pathogen Informatics"/>
        </authorList>
    </citation>
    <scope>NUCLEOTIDE SEQUENCE [LARGE SCALE GENOMIC DNA]</scope>
    <source>
        <strain evidence="1 2">2789STDY5834863</strain>
    </source>
</reference>
<accession>A0A174C9W7</accession>
<dbReference type="EMBL" id="CYZN01000011">
    <property type="protein sequence ID" value="CUO09763.1"/>
    <property type="molecule type" value="Genomic_DNA"/>
</dbReference>
<dbReference type="AlphaFoldDB" id="A0A174C9W7"/>
<dbReference type="RefSeq" id="WP_055200329.1">
    <property type="nucleotide sequence ID" value="NZ_BTHH01000012.1"/>
</dbReference>
<protein>
    <submittedName>
        <fullName evidence="1">Uncharacterized protein</fullName>
    </submittedName>
</protein>
<name>A0A174C9W7_9FIRM</name>
<sequence>MKVIFLDTDGVLTHTDYLNWQTRHIDPEKVLEQIPSVISLDQLDIHCKHRTGRAAEVEKWLIRNMTCSTVSSVFLECRGDKTGIRI</sequence>
<organism evidence="1 2">
    <name type="scientific">Blautia wexlerae</name>
    <dbReference type="NCBI Taxonomy" id="418240"/>
    <lineage>
        <taxon>Bacteria</taxon>
        <taxon>Bacillati</taxon>
        <taxon>Bacillota</taxon>
        <taxon>Clostridia</taxon>
        <taxon>Lachnospirales</taxon>
        <taxon>Lachnospiraceae</taxon>
        <taxon>Blautia</taxon>
    </lineage>
</organism>